<keyword evidence="3 11" id="KW-0240">DNA-directed RNA polymerase</keyword>
<accession>A0A1L2FUU3</accession>
<dbReference type="Gene3D" id="6.10.250.2940">
    <property type="match status" value="1"/>
</dbReference>
<dbReference type="Pfam" id="PF00623">
    <property type="entry name" value="RNA_pol_Rpb1_2"/>
    <property type="match status" value="1"/>
</dbReference>
<dbReference type="InterPro" id="IPR015699">
    <property type="entry name" value="DNA-dir_RNA_pol1_lsu_N"/>
</dbReference>
<dbReference type="InterPro" id="IPR045867">
    <property type="entry name" value="DNA-dir_RpoC_beta_prime"/>
</dbReference>
<feature type="compositionally biased region" description="Acidic residues" evidence="12">
    <location>
        <begin position="151"/>
        <end position="160"/>
    </location>
</feature>
<comment type="subcellular location">
    <subcellularLocation>
        <location evidence="1">Nucleus</location>
    </subcellularLocation>
</comment>
<evidence type="ECO:0000256" key="11">
    <source>
        <dbReference type="RuleBase" id="RU004279"/>
    </source>
</evidence>
<dbReference type="InterPro" id="IPR007080">
    <property type="entry name" value="RNA_pol_Rpb1_1"/>
</dbReference>
<comment type="function">
    <text evidence="11">DNA-dependent RNA polymerase catalyzes the transcription of DNA into RNA using the four ribonucleoside triphosphates as substrates.</text>
</comment>
<keyword evidence="9 11" id="KW-0804">Transcription</keyword>
<dbReference type="EC" id="2.7.7.6" evidence="11"/>
<feature type="domain" description="RNA polymerase N-terminal" evidence="13">
    <location>
        <begin position="321"/>
        <end position="637"/>
    </location>
</feature>
<dbReference type="Pfam" id="PF04997">
    <property type="entry name" value="RNA_pol_Rpb1_1"/>
    <property type="match status" value="1"/>
</dbReference>
<keyword evidence="5 11" id="KW-0548">Nucleotidyltransferase</keyword>
<dbReference type="SUPFAM" id="SSF64484">
    <property type="entry name" value="beta and beta-prime subunits of DNA dependent RNA-polymerase"/>
    <property type="match status" value="1"/>
</dbReference>
<dbReference type="CDD" id="cd02735">
    <property type="entry name" value="RNAP_I_Rpa1_C"/>
    <property type="match status" value="1"/>
</dbReference>
<evidence type="ECO:0000259" key="13">
    <source>
        <dbReference type="SMART" id="SM00663"/>
    </source>
</evidence>
<keyword evidence="4 11" id="KW-0808">Transferase</keyword>
<dbReference type="CDD" id="cd01435">
    <property type="entry name" value="RNAP_I_RPA1_N"/>
    <property type="match status" value="1"/>
</dbReference>
<proteinExistence type="inferred from homology"/>
<dbReference type="Gene3D" id="3.30.70.2850">
    <property type="match status" value="1"/>
</dbReference>
<dbReference type="PANTHER" id="PTHR19376:SF11">
    <property type="entry name" value="DNA-DIRECTED RNA POLYMERASE I SUBUNIT RPA1"/>
    <property type="match status" value="1"/>
</dbReference>
<dbReference type="Pfam" id="PF05000">
    <property type="entry name" value="RNA_pol_Rpb1_4"/>
    <property type="match status" value="1"/>
</dbReference>
<dbReference type="InterPro" id="IPR007081">
    <property type="entry name" value="RNA_pol_Rpb1_5"/>
</dbReference>
<comment type="similarity">
    <text evidence="2 11">Belongs to the RNA polymerase beta' chain family.</text>
</comment>
<evidence type="ECO:0000256" key="8">
    <source>
        <dbReference type="ARBA" id="ARBA00022842"/>
    </source>
</evidence>
<dbReference type="Gene3D" id="3.30.1490.180">
    <property type="entry name" value="RNA polymerase ii"/>
    <property type="match status" value="1"/>
</dbReference>
<dbReference type="Pfam" id="PF04998">
    <property type="entry name" value="RNA_pol_Rpb1_5"/>
    <property type="match status" value="1"/>
</dbReference>
<evidence type="ECO:0000256" key="4">
    <source>
        <dbReference type="ARBA" id="ARBA00022679"/>
    </source>
</evidence>
<evidence type="ECO:0000256" key="1">
    <source>
        <dbReference type="ARBA" id="ARBA00004123"/>
    </source>
</evidence>
<evidence type="ECO:0000256" key="7">
    <source>
        <dbReference type="ARBA" id="ARBA00022833"/>
    </source>
</evidence>
<dbReference type="GO" id="GO:0003677">
    <property type="term" value="F:DNA binding"/>
    <property type="evidence" value="ECO:0007669"/>
    <property type="project" value="InterPro"/>
</dbReference>
<dbReference type="EMBL" id="KX539392">
    <property type="protein sequence ID" value="AOE43236.1"/>
    <property type="molecule type" value="Genomic_DNA"/>
</dbReference>
<evidence type="ECO:0000313" key="14">
    <source>
        <dbReference type="EMBL" id="AOE43236.1"/>
    </source>
</evidence>
<evidence type="ECO:0000256" key="5">
    <source>
        <dbReference type="ARBA" id="ARBA00022695"/>
    </source>
</evidence>
<dbReference type="InterPro" id="IPR038120">
    <property type="entry name" value="Rpb1_funnel_sf"/>
</dbReference>
<feature type="compositionally biased region" description="Basic and acidic residues" evidence="12">
    <location>
        <begin position="141"/>
        <end position="150"/>
    </location>
</feature>
<feature type="compositionally biased region" description="Acidic residues" evidence="12">
    <location>
        <begin position="1360"/>
        <end position="1388"/>
    </location>
</feature>
<feature type="region of interest" description="Disordered" evidence="12">
    <location>
        <begin position="1277"/>
        <end position="1424"/>
    </location>
</feature>
<organism evidence="14">
    <name type="scientific">Rostrostelium ellipticum</name>
    <dbReference type="NCBI Taxonomy" id="361140"/>
    <lineage>
        <taxon>Eukaryota</taxon>
        <taxon>Amoebozoa</taxon>
        <taxon>Evosea</taxon>
        <taxon>Eumycetozoa</taxon>
        <taxon>Dictyostelia</taxon>
        <taxon>Acytosteliales</taxon>
        <taxon>Acytosteliaceae</taxon>
        <taxon>Rostrostelium</taxon>
    </lineage>
</organism>
<reference evidence="14" key="1">
    <citation type="submission" date="2016-06" db="EMBL/GenBank/DDBJ databases">
        <title>A core phylogeny of Dictyostelia derived from 50 functionally divergent proteins retrieved from five existing and six newly sequenced genomes.</title>
        <authorList>
            <person name="Singh R."/>
            <person name="Schilde C."/>
            <person name="Gezzard T."/>
            <person name="Schaap P."/>
        </authorList>
    </citation>
    <scope>NUCLEOTIDE SEQUENCE</scope>
    <source>
        <strain evidence="14">AE2</strain>
    </source>
</reference>
<keyword evidence="6" id="KW-0479">Metal-binding</keyword>
<dbReference type="InterPro" id="IPR007083">
    <property type="entry name" value="RNA_pol_Rpb1_4"/>
</dbReference>
<gene>
    <name evidence="14" type="primary">rpa1</name>
</gene>
<dbReference type="InterPro" id="IPR000722">
    <property type="entry name" value="RNA_pol_asu"/>
</dbReference>
<dbReference type="InterPro" id="IPR044893">
    <property type="entry name" value="RNA_pol_Rpb1_clamp_domain"/>
</dbReference>
<keyword evidence="10" id="KW-0539">Nucleus</keyword>
<dbReference type="InterPro" id="IPR006592">
    <property type="entry name" value="RNA_pol_N"/>
</dbReference>
<dbReference type="InterPro" id="IPR007066">
    <property type="entry name" value="RNA_pol_Rpb1_3"/>
</dbReference>
<dbReference type="SMART" id="SM00663">
    <property type="entry name" value="RPOLA_N"/>
    <property type="match status" value="1"/>
</dbReference>
<evidence type="ECO:0000256" key="9">
    <source>
        <dbReference type="ARBA" id="ARBA00023163"/>
    </source>
</evidence>
<dbReference type="InterPro" id="IPR042102">
    <property type="entry name" value="RNA_pol_Rpb1_3_sf"/>
</dbReference>
<dbReference type="GO" id="GO:0006351">
    <property type="term" value="P:DNA-templated transcription"/>
    <property type="evidence" value="ECO:0007669"/>
    <property type="project" value="InterPro"/>
</dbReference>
<feature type="region of interest" description="Disordered" evidence="12">
    <location>
        <begin position="141"/>
        <end position="179"/>
    </location>
</feature>
<dbReference type="Gene3D" id="1.10.132.30">
    <property type="match status" value="1"/>
</dbReference>
<evidence type="ECO:0000256" key="10">
    <source>
        <dbReference type="ARBA" id="ARBA00023242"/>
    </source>
</evidence>
<dbReference type="GO" id="GO:0003899">
    <property type="term" value="F:DNA-directed RNA polymerase activity"/>
    <property type="evidence" value="ECO:0007669"/>
    <property type="project" value="UniProtKB-EC"/>
</dbReference>
<dbReference type="Gene3D" id="1.10.357.120">
    <property type="match status" value="1"/>
</dbReference>
<dbReference type="Gene3D" id="4.10.860.120">
    <property type="entry name" value="RNA polymerase II, clamp domain"/>
    <property type="match status" value="1"/>
</dbReference>
<feature type="compositionally biased region" description="Polar residues" evidence="12">
    <location>
        <begin position="1411"/>
        <end position="1424"/>
    </location>
</feature>
<keyword evidence="8" id="KW-0460">Magnesium</keyword>
<evidence type="ECO:0000256" key="6">
    <source>
        <dbReference type="ARBA" id="ARBA00022723"/>
    </source>
</evidence>
<sequence length="1632" mass="181767">MASSASKFISNEVSNASFTYLTATEIRAISHKLVTECVTCHLHPLDCPGHYGHIELAIPSYNPVMFKILIKILHNCCLNCHTFKHGTTLINAYIQELETLYKGDVLKANTVREAHLLRRAASRKTRDNKVEVAEDILKEMKDRADLRAENESDDDNDSDDNDNKKKKNNKNDDDDDDEDAQMADIDIQYSQFLRKGGKVTHFEAIRREILRDFLSTASSHSMACTNCNAYSPAFRTADHARSKVFVMPLNAKHRSANEALEAKVNFSSVSEQSEHGTWFAPWEVHAHIKQLFKSERALIDLLFGTLRATGDNTFAKEASLESFFLTTIAVIPNKFRPANKVNGLLTEHGTNTHYKGILKANKQLSKQIESDTSDTKYMVNVVGELQYHLNNIFDSGYAAVFARGNAKVSNGIKQNIEKKAGLLRKNMMGKRVNFAARTVISPDISLESNEMGVPRIFAKKLTFPQPVTAFNYAQLAQAVINGSSAYPGANFIEDELGNLINLEKETPERRVALSKTLLTVRPQAPPGATKKVYRHLLTGDYVLANRQPTLHKPGISGHRVKVLGESEKTLRMHYCNCSTYNADFDGDEMNIHFPQSLIAAAEVREIAANNFQYLGPRAGVPLRGLIQDHILTGVLLTKRDTLFVKADFQRILYAACWAFNTSHPIRTPTPCVLKPVPLWSGKQLVSAALNHLTIGFLPLSLTGTSKIPAKLWGKHGEDIMRDSQVIFRDNEMLAGILEKNHFGASGGGLIHTIYELYNPHIAGQMLTVLGRMFTNYLSTRGFTAGLDDLLIKKPEEEFRVESLIKANAEGLQVAAKFAGQDKYDRVSTSRYMREALKEEREVGRLDSMLKKGLNQYTSKVIDTLLPGGQVKAFPENAFSLMTVSGAKGSVVNFSQISCLLGQQELEGKRVPRMVSGKTLPSFEPYDASARAGGFIMDRFLTGVRPQDYFFHCMAGREGLIDTAVKTSRSGYLQRCIIKHLEGLTVQYDNTVRDSDGSVIQFNFGEDSLEITKRQYLLNFDMIAQNFPLFKSHFTAELADMDRVWNSKATKDVLAYTEKLLATPVEKRGDPVMAKYNVCDFGVASDHFLQELNKYIEKNPLELIKTPKCKTGTISEKEFRQVMLLNYTRCLVSPGEVVGLLCAQSIGEPATQMTLNTFHLAGRGEANVTLGIPRLREIIQTAARQPTTPLMEFSLKDPANKAATELLAKRIEWLKMCDILESVVVHEQLRGVDRVYDVDLIFVPGLAEIFKVKDITTKQLSTIFESFVKQVQSSVRRASNTKALDVSDGQKPKSEYSAADDPHDGGDDDDDEKANNGDDEDNDNNNNDSSDKKKSKRKGREDDDDSSSVKQKGKKKQFVSYDDDEDEEDNDEDNGKDDIVNSEEDSDSDDRDKKKKKSSSSNDDSDNEDTSASGGSNGNDTSSKVSIDNGKKFDYSKFSFSVAVPSNSKKLLMVNIIEQVALKFIIKSFKGISRCFVNEKSVGGRTEYSVLTEGVNFGDVMTQLKDELQMDKIYTNHLYQILQTYGVEACKNAIVNEIKSVFGAYGITVDPRHLTLLADYMTFEGGYRACSRNGIENNTSPFQKMSFETSCTFLQKALLVGDNDNIESPSARIMVGQVVRGGTGAFKIVAPLS</sequence>
<feature type="compositionally biased region" description="Acidic residues" evidence="12">
    <location>
        <begin position="1305"/>
        <end position="1322"/>
    </location>
</feature>
<evidence type="ECO:0000256" key="2">
    <source>
        <dbReference type="ARBA" id="ARBA00006460"/>
    </source>
</evidence>
<dbReference type="GO" id="GO:0046872">
    <property type="term" value="F:metal ion binding"/>
    <property type="evidence" value="ECO:0007669"/>
    <property type="project" value="UniProtKB-KW"/>
</dbReference>
<dbReference type="GO" id="GO:0005736">
    <property type="term" value="C:RNA polymerase I complex"/>
    <property type="evidence" value="ECO:0007669"/>
    <property type="project" value="UniProtKB-ARBA"/>
</dbReference>
<dbReference type="Gene3D" id="1.10.274.100">
    <property type="entry name" value="RNA polymerase Rpb1, domain 3"/>
    <property type="match status" value="1"/>
</dbReference>
<feature type="compositionally biased region" description="Basic and acidic residues" evidence="12">
    <location>
        <begin position="1287"/>
        <end position="1304"/>
    </location>
</feature>
<dbReference type="Pfam" id="PF04983">
    <property type="entry name" value="RNA_pol_Rpb1_3"/>
    <property type="match status" value="1"/>
</dbReference>
<evidence type="ECO:0000256" key="3">
    <source>
        <dbReference type="ARBA" id="ARBA00022478"/>
    </source>
</evidence>
<dbReference type="PANTHER" id="PTHR19376">
    <property type="entry name" value="DNA-DIRECTED RNA POLYMERASE"/>
    <property type="match status" value="1"/>
</dbReference>
<protein>
    <recommendedName>
        <fullName evidence="11">DNA-directed RNA polymerase subunit</fullName>
        <ecNumber evidence="11">2.7.7.6</ecNumber>
    </recommendedName>
</protein>
<dbReference type="InterPro" id="IPR047107">
    <property type="entry name" value="DNA-dir_RNA_pol1_lsu_C"/>
</dbReference>
<keyword evidence="7" id="KW-0862">Zinc</keyword>
<evidence type="ECO:0000256" key="12">
    <source>
        <dbReference type="SAM" id="MobiDB-lite"/>
    </source>
</evidence>
<name>A0A1L2FUU3_9MYCE</name>
<dbReference type="Gene3D" id="2.40.40.20">
    <property type="match status" value="1"/>
</dbReference>
<comment type="catalytic activity">
    <reaction evidence="11">
        <text>RNA(n) + a ribonucleoside 5'-triphosphate = RNA(n+1) + diphosphate</text>
        <dbReference type="Rhea" id="RHEA:21248"/>
        <dbReference type="Rhea" id="RHEA-COMP:14527"/>
        <dbReference type="Rhea" id="RHEA-COMP:17342"/>
        <dbReference type="ChEBI" id="CHEBI:33019"/>
        <dbReference type="ChEBI" id="CHEBI:61557"/>
        <dbReference type="ChEBI" id="CHEBI:140395"/>
        <dbReference type="EC" id="2.7.7.6"/>
    </reaction>
</comment>